<sequence length="178" mass="20998">MEEKLDRNLENYPIGTSKQYNLATRPKRLPPVMEMARVCTFGLLDKISPDSSRRNPTGSEFYHTCYWCTITPHWRELRAWNLFGPTDRRLLYISFSSYRFYHLLPTKYAVGRWEGFTLGSYEVRSNRVKVLKHKFVLLFSSPRFFQDFVIKNSPVDRSSYVNRFVSGLNLQGNGQHNQ</sequence>
<keyword evidence="2" id="KW-1185">Reference proteome</keyword>
<reference key="2">
    <citation type="submission" date="2011-10" db="EMBL/GenBank/DDBJ databases">
        <title>The genome and transcriptome sequence of Clonorchis sinensis provide insights into the carcinogenic liver fluke.</title>
        <authorList>
            <person name="Wang X."/>
            <person name="Huang Y."/>
            <person name="Chen W."/>
            <person name="Liu H."/>
            <person name="Guo L."/>
            <person name="Chen Y."/>
            <person name="Luo F."/>
            <person name="Zhou W."/>
            <person name="Sun J."/>
            <person name="Mao Q."/>
            <person name="Liang P."/>
            <person name="Zhou C."/>
            <person name="Tian Y."/>
            <person name="Men J."/>
            <person name="Lv X."/>
            <person name="Huang L."/>
            <person name="Zhou J."/>
            <person name="Hu Y."/>
            <person name="Li R."/>
            <person name="Zhang F."/>
            <person name="Lei H."/>
            <person name="Li X."/>
            <person name="Hu X."/>
            <person name="Liang C."/>
            <person name="Xu J."/>
            <person name="Wu Z."/>
            <person name="Yu X."/>
        </authorList>
    </citation>
    <scope>NUCLEOTIDE SEQUENCE</scope>
    <source>
        <strain>Henan</strain>
    </source>
</reference>
<dbReference type="Proteomes" id="UP000008909">
    <property type="component" value="Unassembled WGS sequence"/>
</dbReference>
<dbReference type="EMBL" id="DF143195">
    <property type="protein sequence ID" value="GAA51757.1"/>
    <property type="molecule type" value="Genomic_DNA"/>
</dbReference>
<evidence type="ECO:0000313" key="1">
    <source>
        <dbReference type="EMBL" id="GAA51757.1"/>
    </source>
</evidence>
<dbReference type="AlphaFoldDB" id="G7YFM4"/>
<organism evidence="1 2">
    <name type="scientific">Clonorchis sinensis</name>
    <name type="common">Chinese liver fluke</name>
    <dbReference type="NCBI Taxonomy" id="79923"/>
    <lineage>
        <taxon>Eukaryota</taxon>
        <taxon>Metazoa</taxon>
        <taxon>Spiralia</taxon>
        <taxon>Lophotrochozoa</taxon>
        <taxon>Platyhelminthes</taxon>
        <taxon>Trematoda</taxon>
        <taxon>Digenea</taxon>
        <taxon>Opisthorchiida</taxon>
        <taxon>Opisthorchiata</taxon>
        <taxon>Opisthorchiidae</taxon>
        <taxon>Clonorchis</taxon>
    </lineage>
</organism>
<reference evidence="1" key="1">
    <citation type="journal article" date="2011" name="Genome Biol.">
        <title>The draft genome of the carcinogenic human liver fluke Clonorchis sinensis.</title>
        <authorList>
            <person name="Wang X."/>
            <person name="Chen W."/>
            <person name="Huang Y."/>
            <person name="Sun J."/>
            <person name="Men J."/>
            <person name="Liu H."/>
            <person name="Luo F."/>
            <person name="Guo L."/>
            <person name="Lv X."/>
            <person name="Deng C."/>
            <person name="Zhou C."/>
            <person name="Fan Y."/>
            <person name="Li X."/>
            <person name="Huang L."/>
            <person name="Hu Y."/>
            <person name="Liang C."/>
            <person name="Hu X."/>
            <person name="Xu J."/>
            <person name="Yu X."/>
        </authorList>
    </citation>
    <scope>NUCLEOTIDE SEQUENCE [LARGE SCALE GENOMIC DNA]</scope>
    <source>
        <strain evidence="1">Henan</strain>
    </source>
</reference>
<name>G7YFM4_CLOSI</name>
<gene>
    <name evidence="1" type="ORF">CLF_106742</name>
</gene>
<protein>
    <submittedName>
        <fullName evidence="1">Uncharacterized protein</fullName>
    </submittedName>
</protein>
<evidence type="ECO:0000313" key="2">
    <source>
        <dbReference type="Proteomes" id="UP000008909"/>
    </source>
</evidence>
<accession>G7YFM4</accession>
<proteinExistence type="predicted"/>